<dbReference type="InterPro" id="IPR017938">
    <property type="entry name" value="Riboflavin_synthase-like_b-brl"/>
</dbReference>
<dbReference type="NCBIfam" id="NF006767">
    <property type="entry name" value="PRK09289.1"/>
    <property type="match status" value="1"/>
</dbReference>
<feature type="repeat" description="Lumazine-binding" evidence="10">
    <location>
        <begin position="1"/>
        <end position="106"/>
    </location>
</feature>
<keyword evidence="8" id="KW-0808">Transferase</keyword>
<protein>
    <recommendedName>
        <fullName evidence="6">Riboflavin synthase</fullName>
        <ecNumber evidence="5">2.5.1.9</ecNumber>
    </recommendedName>
</protein>
<dbReference type="Pfam" id="PF00677">
    <property type="entry name" value="Lum_binding"/>
    <property type="match status" value="2"/>
</dbReference>
<dbReference type="NCBIfam" id="TIGR00187">
    <property type="entry name" value="ribE"/>
    <property type="match status" value="1"/>
</dbReference>
<comment type="catalytic activity">
    <reaction evidence="1">
        <text>2 6,7-dimethyl-8-(1-D-ribityl)lumazine + H(+) = 5-amino-6-(D-ribitylamino)uracil + riboflavin</text>
        <dbReference type="Rhea" id="RHEA:20772"/>
        <dbReference type="ChEBI" id="CHEBI:15378"/>
        <dbReference type="ChEBI" id="CHEBI:15934"/>
        <dbReference type="ChEBI" id="CHEBI:57986"/>
        <dbReference type="ChEBI" id="CHEBI:58201"/>
        <dbReference type="EC" id="2.5.1.9"/>
    </reaction>
</comment>
<sequence>MFTGIVETIGTVESYITTDSSESGGDDNSGVSLTITDASSILDDCHLGDSIAINGTCLTVTKFDSNSFKVGISQETLRLTNLGYLQKGDKVNLERAVSGDVRFGGHMVQGHVDTIAEIISIKNDSNSIIFGFKLRDFKLINYIVHKGFICLDGTSLTVIDVNYTDATFKIMMVAYTQQKVIMPLRKLGDWINVEVDLTGKLIERQINTSLENQLIDKQSSLYKLIDRLIDEKLSKLN</sequence>
<keyword evidence="13" id="KW-1185">Reference proteome</keyword>
<dbReference type="EMBL" id="KV453866">
    <property type="protein sequence ID" value="ODV83229.1"/>
    <property type="molecule type" value="Genomic_DNA"/>
</dbReference>
<evidence type="ECO:0000313" key="13">
    <source>
        <dbReference type="Proteomes" id="UP000094801"/>
    </source>
</evidence>
<feature type="domain" description="Lumazine-binding" evidence="11">
    <location>
        <begin position="107"/>
        <end position="206"/>
    </location>
</feature>
<dbReference type="PROSITE" id="PS51177">
    <property type="entry name" value="LUMAZINE_BIND"/>
    <property type="match status" value="2"/>
</dbReference>
<feature type="repeat" description="Lumazine-binding" evidence="10">
    <location>
        <begin position="107"/>
        <end position="206"/>
    </location>
</feature>
<dbReference type="InterPro" id="IPR023366">
    <property type="entry name" value="ATP_synth_asu-like_sf"/>
</dbReference>
<dbReference type="PANTHER" id="PTHR21098:SF0">
    <property type="entry name" value="RIBOFLAVIN SYNTHASE"/>
    <property type="match status" value="1"/>
</dbReference>
<dbReference type="FunFam" id="2.40.30.20:FF:000006">
    <property type="entry name" value="Riboflavin synthase, alpha subunit"/>
    <property type="match status" value="1"/>
</dbReference>
<dbReference type="STRING" id="983967.A0A1E4SUR7"/>
<dbReference type="Proteomes" id="UP000094801">
    <property type="component" value="Unassembled WGS sequence"/>
</dbReference>
<proteinExistence type="predicted"/>
<evidence type="ECO:0000256" key="7">
    <source>
        <dbReference type="ARBA" id="ARBA00022619"/>
    </source>
</evidence>
<dbReference type="OrthoDB" id="10258924at2759"/>
<keyword evidence="7" id="KW-0686">Riboflavin biosynthesis</keyword>
<dbReference type="CDD" id="cd00402">
    <property type="entry name" value="Riboflavin_synthase_like"/>
    <property type="match status" value="1"/>
</dbReference>
<dbReference type="SUPFAM" id="SSF63380">
    <property type="entry name" value="Riboflavin synthase domain-like"/>
    <property type="match status" value="2"/>
</dbReference>
<keyword evidence="9" id="KW-0677">Repeat</keyword>
<evidence type="ECO:0000256" key="9">
    <source>
        <dbReference type="ARBA" id="ARBA00022737"/>
    </source>
</evidence>
<comment type="pathway">
    <text evidence="3">Cofactor biosynthesis; riboflavin biosynthesis; riboflavin from 2-hydroxy-3-oxobutyl phosphate and 5-amino-6-(D-ribitylamino)uracil: step 2/2.</text>
</comment>
<evidence type="ECO:0000256" key="1">
    <source>
        <dbReference type="ARBA" id="ARBA00000968"/>
    </source>
</evidence>
<evidence type="ECO:0000256" key="4">
    <source>
        <dbReference type="ARBA" id="ARBA00011233"/>
    </source>
</evidence>
<name>A0A1E4SUR7_9ASCO</name>
<feature type="domain" description="Lumazine-binding" evidence="11">
    <location>
        <begin position="1"/>
        <end position="106"/>
    </location>
</feature>
<dbReference type="InterPro" id="IPR026017">
    <property type="entry name" value="Lumazine-bd_dom"/>
</dbReference>
<gene>
    <name evidence="12" type="ORF">CANARDRAFT_203551</name>
</gene>
<comment type="function">
    <text evidence="2">Catalyzes the dismutation of two molecules of 6,7-dimethyl-8-ribityllumazine, resulting in the formation of riboflavin and 5-amino-6-(D-ribitylamino)uracil.</text>
</comment>
<dbReference type="PANTHER" id="PTHR21098">
    <property type="entry name" value="RIBOFLAVIN SYNTHASE ALPHA CHAIN"/>
    <property type="match status" value="1"/>
</dbReference>
<organism evidence="12 13">
    <name type="scientific">[Candida] arabinofermentans NRRL YB-2248</name>
    <dbReference type="NCBI Taxonomy" id="983967"/>
    <lineage>
        <taxon>Eukaryota</taxon>
        <taxon>Fungi</taxon>
        <taxon>Dikarya</taxon>
        <taxon>Ascomycota</taxon>
        <taxon>Saccharomycotina</taxon>
        <taxon>Pichiomycetes</taxon>
        <taxon>Pichiales</taxon>
        <taxon>Pichiaceae</taxon>
        <taxon>Ogataea</taxon>
        <taxon>Ogataea/Candida clade</taxon>
    </lineage>
</organism>
<dbReference type="Gene3D" id="2.40.30.20">
    <property type="match status" value="2"/>
</dbReference>
<evidence type="ECO:0000256" key="6">
    <source>
        <dbReference type="ARBA" id="ARBA00013950"/>
    </source>
</evidence>
<accession>A0A1E4SUR7</accession>
<evidence type="ECO:0000313" key="12">
    <source>
        <dbReference type="EMBL" id="ODV83229.1"/>
    </source>
</evidence>
<dbReference type="AlphaFoldDB" id="A0A1E4SUR7"/>
<dbReference type="InterPro" id="IPR001783">
    <property type="entry name" value="Lumazine-bd"/>
</dbReference>
<dbReference type="FunFam" id="2.40.30.20:FF:000004">
    <property type="entry name" value="Riboflavin synthase, alpha subunit"/>
    <property type="match status" value="1"/>
</dbReference>
<dbReference type="EC" id="2.5.1.9" evidence="5"/>
<evidence type="ECO:0000256" key="2">
    <source>
        <dbReference type="ARBA" id="ARBA00002803"/>
    </source>
</evidence>
<evidence type="ECO:0000256" key="3">
    <source>
        <dbReference type="ARBA" id="ARBA00004887"/>
    </source>
</evidence>
<evidence type="ECO:0000256" key="8">
    <source>
        <dbReference type="ARBA" id="ARBA00022679"/>
    </source>
</evidence>
<dbReference type="GO" id="GO:0009231">
    <property type="term" value="P:riboflavin biosynthetic process"/>
    <property type="evidence" value="ECO:0007669"/>
    <property type="project" value="UniProtKB-KW"/>
</dbReference>
<dbReference type="PIRSF" id="PIRSF000498">
    <property type="entry name" value="Riboflavin_syn_A"/>
    <property type="match status" value="1"/>
</dbReference>
<dbReference type="GO" id="GO:0004746">
    <property type="term" value="F:riboflavin synthase activity"/>
    <property type="evidence" value="ECO:0007669"/>
    <property type="project" value="UniProtKB-EC"/>
</dbReference>
<comment type="subunit">
    <text evidence="4">Homotrimer.</text>
</comment>
<evidence type="ECO:0000256" key="10">
    <source>
        <dbReference type="PROSITE-ProRule" id="PRU00524"/>
    </source>
</evidence>
<reference evidence="13" key="1">
    <citation type="submission" date="2016-04" db="EMBL/GenBank/DDBJ databases">
        <title>Comparative genomics of biotechnologically important yeasts.</title>
        <authorList>
            <consortium name="DOE Joint Genome Institute"/>
            <person name="Riley R."/>
            <person name="Haridas S."/>
            <person name="Wolfe K.H."/>
            <person name="Lopes M.R."/>
            <person name="Hittinger C.T."/>
            <person name="Goker M."/>
            <person name="Salamov A."/>
            <person name="Wisecaver J."/>
            <person name="Long T.M."/>
            <person name="Aerts A.L."/>
            <person name="Barry K."/>
            <person name="Choi C."/>
            <person name="Clum A."/>
            <person name="Coughlan A.Y."/>
            <person name="Deshpande S."/>
            <person name="Douglass A.P."/>
            <person name="Hanson S.J."/>
            <person name="Klenk H.-P."/>
            <person name="Labutti K."/>
            <person name="Lapidus A."/>
            <person name="Lindquist E."/>
            <person name="Lipzen A."/>
            <person name="Meier-Kolthoff J.P."/>
            <person name="Ohm R.A."/>
            <person name="Otillar R.P."/>
            <person name="Pangilinan J."/>
            <person name="Peng Y."/>
            <person name="Rokas A."/>
            <person name="Rosa C.A."/>
            <person name="Scheuner C."/>
            <person name="Sibirny A.A."/>
            <person name="Slot J.C."/>
            <person name="Stielow J.B."/>
            <person name="Sun H."/>
            <person name="Kurtzman C.P."/>
            <person name="Blackwell M."/>
            <person name="Grigoriev I.V."/>
            <person name="Jeffries T.W."/>
        </authorList>
    </citation>
    <scope>NUCLEOTIDE SEQUENCE [LARGE SCALE GENOMIC DNA]</scope>
    <source>
        <strain evidence="13">NRRL YB-2248</strain>
    </source>
</reference>
<evidence type="ECO:0000259" key="11">
    <source>
        <dbReference type="PROSITE" id="PS51177"/>
    </source>
</evidence>
<evidence type="ECO:0000256" key="5">
    <source>
        <dbReference type="ARBA" id="ARBA00012827"/>
    </source>
</evidence>